<evidence type="ECO:0000313" key="8">
    <source>
        <dbReference type="Proteomes" id="UP000767238"/>
    </source>
</evidence>
<dbReference type="PANTHER" id="PTHR23413:SF1">
    <property type="entry name" value="RIBOSOMAL PROTEIN L32"/>
    <property type="match status" value="1"/>
</dbReference>
<evidence type="ECO:0000256" key="2">
    <source>
        <dbReference type="ARBA" id="ARBA00022980"/>
    </source>
</evidence>
<protein>
    <submittedName>
        <fullName evidence="7">Cysteine proteinase</fullName>
    </submittedName>
</protein>
<dbReference type="PROSITE" id="PS50235">
    <property type="entry name" value="USP_3"/>
    <property type="match status" value="1"/>
</dbReference>
<sequence>MSASYTYSHASYSHRNDPSALDRLLASPKGAWIAAGIAIVYCAYTLALPSTLAGLVWNALVLLTPTALVLAVDKRKNPSLYDDSTTSSSNSDNYVLKSEAMRRIFGLGAGSTAILPGANSLRRASWLGGLGSKSDAPPGLGNWDNSCYQNSVLQGLSALKSLTTYLEQSDATKSEDTSTTVGSLHDLMAKLNDPSNNGCRIWTPAKLKSMSSWQQQDAQEYFSKIMDDMEKETTKAFKTAPGTSGLQEVGSLDTVKASGLEDQTLAAQRRNPLDGFLAQRVACTSCGFSEGLSMIPFNCITVPLGRNYSYKVEDCLNEYTSLEEITGVECARCTLIRTKSQLESMTTESDGSNDHSAAAAASSASLPPELRAMVVQRLQAVEQALADGDVSDDTLNKKCQIPKKSRVSSTKTRQAVVARAPQCLVIHVNRSVFDEYTGAQNKNLAEVTYPKTLNLGPWCLGTTRNASDQEEWRMNPSRSMIGASGKDARSEYILRAAVTHYGRHENGHYICYREHPEHVQDSDNDTLSKHTPTKWWRLSDDDVSAVSEDHVLGQGGVFMLFYERVDVPVPEPLAQNTQMAHQEETASDTTPSLQNEQLPKHPVAIMEESKVAPQQSIEPPSPEPKVEQTPLPPPNVKKMPAAKKHVPIVKKRTSRFTRHQSDRFMRVDPSWRKPKGIDNAMRRRFKGQAVMPKIGYGSNKKTRHMMPSGHKAFLVNNVRELDLLLMHNRTYAAEISHAVSARKRIDIVARAKQLGVKVTNAKAKITTES</sequence>
<dbReference type="SUPFAM" id="SSF52042">
    <property type="entry name" value="Ribosomal protein L32e"/>
    <property type="match status" value="1"/>
</dbReference>
<dbReference type="EMBL" id="JAHFYH010000017">
    <property type="protein sequence ID" value="KAH0224721.1"/>
    <property type="molecule type" value="Genomic_DNA"/>
</dbReference>
<comment type="similarity">
    <text evidence="1">Belongs to the eukaryotic ribosomal protein eL32 family.</text>
</comment>
<comment type="caution">
    <text evidence="7">The sequence shown here is derived from an EMBL/GenBank/DDBJ whole genome shotgun (WGS) entry which is preliminary data.</text>
</comment>
<proteinExistence type="inferred from homology"/>
<dbReference type="Pfam" id="PF00443">
    <property type="entry name" value="UCH"/>
    <property type="match status" value="1"/>
</dbReference>
<dbReference type="InterPro" id="IPR001515">
    <property type="entry name" value="Ribosomal_eL32"/>
</dbReference>
<dbReference type="GO" id="GO:0004843">
    <property type="term" value="F:cysteine-type deubiquitinase activity"/>
    <property type="evidence" value="ECO:0007669"/>
    <property type="project" value="InterPro"/>
</dbReference>
<evidence type="ECO:0000256" key="3">
    <source>
        <dbReference type="ARBA" id="ARBA00023274"/>
    </source>
</evidence>
<feature type="transmembrane region" description="Helical" evidence="5">
    <location>
        <begin position="55"/>
        <end position="72"/>
    </location>
</feature>
<reference evidence="7" key="1">
    <citation type="journal article" date="2021" name="J Fungi (Basel)">
        <title>Virulence traits and population genomics of the black yeast Aureobasidium melanogenum.</title>
        <authorList>
            <person name="Cernosa A."/>
            <person name="Sun X."/>
            <person name="Gostincar C."/>
            <person name="Fang C."/>
            <person name="Gunde-Cimerman N."/>
            <person name="Song Z."/>
        </authorList>
    </citation>
    <scope>NUCLEOTIDE SEQUENCE</scope>
    <source>
        <strain evidence="7">EXF-8016</strain>
    </source>
</reference>
<keyword evidence="2" id="KW-0689">Ribosomal protein</keyword>
<evidence type="ECO:0000259" key="6">
    <source>
        <dbReference type="PROSITE" id="PS50235"/>
    </source>
</evidence>
<dbReference type="InterPro" id="IPR018263">
    <property type="entry name" value="Ribosomal_eL32_CS"/>
</dbReference>
<dbReference type="PROSITE" id="PS00580">
    <property type="entry name" value="RIBOSOMAL_L32E"/>
    <property type="match status" value="1"/>
</dbReference>
<evidence type="ECO:0000256" key="1">
    <source>
        <dbReference type="ARBA" id="ARBA00008431"/>
    </source>
</evidence>
<dbReference type="InterPro" id="IPR038765">
    <property type="entry name" value="Papain-like_cys_pep_sf"/>
</dbReference>
<dbReference type="SMART" id="SM01393">
    <property type="entry name" value="Ribosomal_L32e"/>
    <property type="match status" value="1"/>
</dbReference>
<dbReference type="PANTHER" id="PTHR23413">
    <property type="entry name" value="60S RIBOSOMAL PROTEIN L32 AND DNA-DIRECTED RNA POLYMERASE II, SUBUNIT N"/>
    <property type="match status" value="1"/>
</dbReference>
<feature type="domain" description="USP" evidence="6">
    <location>
        <begin position="138"/>
        <end position="565"/>
    </location>
</feature>
<feature type="region of interest" description="Disordered" evidence="4">
    <location>
        <begin position="576"/>
        <end position="595"/>
    </location>
</feature>
<dbReference type="OrthoDB" id="2020758at2759"/>
<feature type="region of interest" description="Disordered" evidence="4">
    <location>
        <begin position="344"/>
        <end position="364"/>
    </location>
</feature>
<dbReference type="GO" id="GO:0006412">
    <property type="term" value="P:translation"/>
    <property type="evidence" value="ECO:0007669"/>
    <property type="project" value="InterPro"/>
</dbReference>
<accession>A0A9P8GJP7</accession>
<dbReference type="InterPro" id="IPR036351">
    <property type="entry name" value="Ribosomal_eL32_sf"/>
</dbReference>
<keyword evidence="5" id="KW-1133">Transmembrane helix</keyword>
<dbReference type="AlphaFoldDB" id="A0A9P8GJP7"/>
<dbReference type="InterPro" id="IPR028889">
    <property type="entry name" value="USP"/>
</dbReference>
<feature type="region of interest" description="Disordered" evidence="4">
    <location>
        <begin position="609"/>
        <end position="647"/>
    </location>
</feature>
<dbReference type="GO" id="GO:0016579">
    <property type="term" value="P:protein deubiquitination"/>
    <property type="evidence" value="ECO:0007669"/>
    <property type="project" value="InterPro"/>
</dbReference>
<feature type="transmembrane region" description="Helical" evidence="5">
    <location>
        <begin position="30"/>
        <end position="48"/>
    </location>
</feature>
<reference evidence="7" key="2">
    <citation type="submission" date="2021-08" db="EMBL/GenBank/DDBJ databases">
        <authorList>
            <person name="Gostincar C."/>
            <person name="Sun X."/>
            <person name="Song Z."/>
            <person name="Gunde-Cimerman N."/>
        </authorList>
    </citation>
    <scope>NUCLEOTIDE SEQUENCE</scope>
    <source>
        <strain evidence="7">EXF-8016</strain>
    </source>
</reference>
<dbReference type="Proteomes" id="UP000767238">
    <property type="component" value="Unassembled WGS sequence"/>
</dbReference>
<organism evidence="7 8">
    <name type="scientific">Aureobasidium melanogenum</name>
    <name type="common">Aureobasidium pullulans var. melanogenum</name>
    <dbReference type="NCBI Taxonomy" id="46634"/>
    <lineage>
        <taxon>Eukaryota</taxon>
        <taxon>Fungi</taxon>
        <taxon>Dikarya</taxon>
        <taxon>Ascomycota</taxon>
        <taxon>Pezizomycotina</taxon>
        <taxon>Dothideomycetes</taxon>
        <taxon>Dothideomycetidae</taxon>
        <taxon>Dothideales</taxon>
        <taxon>Saccotheciaceae</taxon>
        <taxon>Aureobasidium</taxon>
    </lineage>
</organism>
<dbReference type="GO" id="GO:0003735">
    <property type="term" value="F:structural constituent of ribosome"/>
    <property type="evidence" value="ECO:0007669"/>
    <property type="project" value="InterPro"/>
</dbReference>
<dbReference type="SUPFAM" id="SSF54001">
    <property type="entry name" value="Cysteine proteinases"/>
    <property type="match status" value="1"/>
</dbReference>
<dbReference type="CDD" id="cd02662">
    <property type="entry name" value="Peptidase_C19F"/>
    <property type="match status" value="1"/>
</dbReference>
<feature type="non-terminal residue" evidence="7">
    <location>
        <position position="769"/>
    </location>
</feature>
<keyword evidence="3" id="KW-0687">Ribonucleoprotein</keyword>
<evidence type="ECO:0000256" key="4">
    <source>
        <dbReference type="SAM" id="MobiDB-lite"/>
    </source>
</evidence>
<dbReference type="CDD" id="cd00513">
    <property type="entry name" value="Ribosomal_L32_L32e"/>
    <property type="match status" value="1"/>
</dbReference>
<keyword evidence="5" id="KW-0472">Membrane</keyword>
<gene>
    <name evidence="7" type="ORF">KCV03_g3406</name>
</gene>
<dbReference type="Gene3D" id="3.90.70.10">
    <property type="entry name" value="Cysteine proteinases"/>
    <property type="match status" value="1"/>
</dbReference>
<evidence type="ECO:0000313" key="7">
    <source>
        <dbReference type="EMBL" id="KAH0224721.1"/>
    </source>
</evidence>
<keyword evidence="5" id="KW-0812">Transmembrane</keyword>
<dbReference type="Pfam" id="PF01655">
    <property type="entry name" value="Ribosomal_L32e"/>
    <property type="match status" value="1"/>
</dbReference>
<dbReference type="GO" id="GO:0022625">
    <property type="term" value="C:cytosolic large ribosomal subunit"/>
    <property type="evidence" value="ECO:0007669"/>
    <property type="project" value="TreeGrafter"/>
</dbReference>
<evidence type="ECO:0000256" key="5">
    <source>
        <dbReference type="SAM" id="Phobius"/>
    </source>
</evidence>
<dbReference type="InterPro" id="IPR001394">
    <property type="entry name" value="Peptidase_C19_UCH"/>
</dbReference>
<name>A0A9P8GJP7_AURME</name>